<keyword evidence="1" id="KW-1133">Transmembrane helix</keyword>
<proteinExistence type="predicted"/>
<accession>A0A2P2LX38</accession>
<protein>
    <submittedName>
        <fullName evidence="2">Uncharacterized protein</fullName>
    </submittedName>
</protein>
<evidence type="ECO:0000256" key="1">
    <source>
        <dbReference type="SAM" id="Phobius"/>
    </source>
</evidence>
<organism evidence="2">
    <name type="scientific">Rhizophora mucronata</name>
    <name type="common">Asiatic mangrove</name>
    <dbReference type="NCBI Taxonomy" id="61149"/>
    <lineage>
        <taxon>Eukaryota</taxon>
        <taxon>Viridiplantae</taxon>
        <taxon>Streptophyta</taxon>
        <taxon>Embryophyta</taxon>
        <taxon>Tracheophyta</taxon>
        <taxon>Spermatophyta</taxon>
        <taxon>Magnoliopsida</taxon>
        <taxon>eudicotyledons</taxon>
        <taxon>Gunneridae</taxon>
        <taxon>Pentapetalae</taxon>
        <taxon>rosids</taxon>
        <taxon>fabids</taxon>
        <taxon>Malpighiales</taxon>
        <taxon>Rhizophoraceae</taxon>
        <taxon>Rhizophora</taxon>
    </lineage>
</organism>
<feature type="transmembrane region" description="Helical" evidence="1">
    <location>
        <begin position="32"/>
        <end position="55"/>
    </location>
</feature>
<name>A0A2P2LX38_RHIMU</name>
<evidence type="ECO:0000313" key="2">
    <source>
        <dbReference type="EMBL" id="MBX22518.1"/>
    </source>
</evidence>
<dbReference type="AlphaFoldDB" id="A0A2P2LX38"/>
<dbReference type="EMBL" id="GGEC01042034">
    <property type="protein sequence ID" value="MBX22518.1"/>
    <property type="molecule type" value="Transcribed_RNA"/>
</dbReference>
<sequence length="148" mass="16995">MWILVISYLNFGRISGYMQQFGHAMPNKFLQIILPMIGVFFLCSLVPAWITYQLLQPIVRAATRLHERFDGLEGEAKKLVVEGPDNTAAGGDENVEVSRDIEQVNVRGEGDTERGNIAEVKRKLLKSITKEREQLKTWKQRHLKYFGF</sequence>
<reference evidence="2" key="1">
    <citation type="submission" date="2018-02" db="EMBL/GenBank/DDBJ databases">
        <title>Rhizophora mucronata_Transcriptome.</title>
        <authorList>
            <person name="Meera S.P."/>
            <person name="Sreeshan A."/>
            <person name="Augustine A."/>
        </authorList>
    </citation>
    <scope>NUCLEOTIDE SEQUENCE</scope>
    <source>
        <tissue evidence="2">Leaf</tissue>
    </source>
</reference>
<keyword evidence="1" id="KW-0472">Membrane</keyword>
<keyword evidence="1" id="KW-0812">Transmembrane</keyword>